<dbReference type="eggNOG" id="ENOG5033P2J">
    <property type="taxonomic scope" value="Bacteria"/>
</dbReference>
<dbReference type="HOGENOM" id="CLU_1136226_0_0_4"/>
<dbReference type="KEGG" id="eba:ebA3234"/>
<name>Q5P417_AROAE</name>
<organism evidence="1 2">
    <name type="scientific">Aromatoleum aromaticum (strain DSM 19018 / LMG 30748 / EbN1)</name>
    <name type="common">Azoarcus sp. (strain EbN1)</name>
    <dbReference type="NCBI Taxonomy" id="76114"/>
    <lineage>
        <taxon>Bacteria</taxon>
        <taxon>Pseudomonadati</taxon>
        <taxon>Pseudomonadota</taxon>
        <taxon>Betaproteobacteria</taxon>
        <taxon>Rhodocyclales</taxon>
        <taxon>Rhodocyclaceae</taxon>
        <taxon>Aromatoleum</taxon>
    </lineage>
</organism>
<dbReference type="AlphaFoldDB" id="Q5P417"/>
<reference evidence="1 2" key="1">
    <citation type="journal article" date="2005" name="Arch. Microbiol.">
        <title>The genome sequence of an anaerobic aromatic-degrading denitrifying bacterium, strain EbN1.</title>
        <authorList>
            <person name="Rabus R."/>
            <person name="Kube M."/>
            <person name="Heider J."/>
            <person name="Beck A."/>
            <person name="Heitmann K."/>
            <person name="Widdel F."/>
            <person name="Reinhardt R."/>
        </authorList>
    </citation>
    <scope>NUCLEOTIDE SEQUENCE [LARGE SCALE GENOMIC DNA]</scope>
    <source>
        <strain evidence="1 2">EbN1</strain>
    </source>
</reference>
<gene>
    <name evidence="1" type="ORF">ebA3234</name>
</gene>
<dbReference type="Proteomes" id="UP000006552">
    <property type="component" value="Chromosome"/>
</dbReference>
<protein>
    <submittedName>
        <fullName evidence="1">Uncharacterized protein</fullName>
    </submittedName>
</protein>
<evidence type="ECO:0000313" key="2">
    <source>
        <dbReference type="Proteomes" id="UP000006552"/>
    </source>
</evidence>
<evidence type="ECO:0000313" key="1">
    <source>
        <dbReference type="EMBL" id="CAI07946.1"/>
    </source>
</evidence>
<keyword evidence="2" id="KW-1185">Reference proteome</keyword>
<dbReference type="EMBL" id="CR555306">
    <property type="protein sequence ID" value="CAI07946.1"/>
    <property type="molecule type" value="Genomic_DNA"/>
</dbReference>
<proteinExistence type="predicted"/>
<dbReference type="STRING" id="76114.ebA3234"/>
<accession>Q5P417</accession>
<sequence>MKTPGLNEQRKSWVAVIVPPHLTSEVMDQLPNALSFLEQLGLNEPEFHFTEIWAGKGEFQKLNLQQRLGIFRFMSYIFATYRFQVLVQTFDPDNASDILGRAVWPETFGPLKFSNHEDLALIFALLRVRMHLKAIDGESATACVVVDEGRLASGKSIVIPGLAPTFCAGVILFASSHLVHPIQLADFAAFVMNRWQLLRVKESLSDLDKTLLEIISPVAKCFINIEAVPIRGFPNITNIRHGMS</sequence>